<dbReference type="PANTHER" id="PTHR48111:SF1">
    <property type="entry name" value="TWO-COMPONENT RESPONSE REGULATOR ORR33"/>
    <property type="match status" value="1"/>
</dbReference>
<evidence type="ECO:0000256" key="3">
    <source>
        <dbReference type="ARBA" id="ARBA00023015"/>
    </source>
</evidence>
<dbReference type="HOGENOM" id="CLU_929570_0_0_3"/>
<dbReference type="Proteomes" id="UP000010473">
    <property type="component" value="Chromosome"/>
</dbReference>
<dbReference type="eggNOG" id="COG0745">
    <property type="taxonomic scope" value="Bacteria"/>
</dbReference>
<dbReference type="GO" id="GO:0032993">
    <property type="term" value="C:protein-DNA complex"/>
    <property type="evidence" value="ECO:0007669"/>
    <property type="project" value="TreeGrafter"/>
</dbReference>
<reference evidence="9" key="1">
    <citation type="journal article" date="2013" name="Proc. Natl. Acad. Sci. U.S.A.">
        <title>Improving the coverage of the cyanobacterial phylum using diversity-driven genome sequencing.</title>
        <authorList>
            <person name="Shih P.M."/>
            <person name="Wu D."/>
            <person name="Latifi A."/>
            <person name="Axen S.D."/>
            <person name="Fewer D.P."/>
            <person name="Talla E."/>
            <person name="Calteau A."/>
            <person name="Cai F."/>
            <person name="Tandeau de Marsac N."/>
            <person name="Rippka R."/>
            <person name="Herdman M."/>
            <person name="Sivonen K."/>
            <person name="Coursin T."/>
            <person name="Laurent T."/>
            <person name="Goodwin L."/>
            <person name="Nolan M."/>
            <person name="Davenport K.W."/>
            <person name="Han C.S."/>
            <person name="Rubin E.M."/>
            <person name="Eisen J.A."/>
            <person name="Woyke T."/>
            <person name="Gugger M."/>
            <person name="Kerfeld C.A."/>
        </authorList>
    </citation>
    <scope>NUCLEOTIDE SEQUENCE [LARGE SCALE GENOMIC DNA]</scope>
    <source>
        <strain evidence="9">ATCC 29371 / PCC 7437</strain>
    </source>
</reference>
<dbReference type="SMART" id="SM00448">
    <property type="entry name" value="REC"/>
    <property type="match status" value="1"/>
</dbReference>
<gene>
    <name evidence="8" type="ordered locus">Sta7437_1986</name>
</gene>
<evidence type="ECO:0000256" key="6">
    <source>
        <dbReference type="PROSITE-ProRule" id="PRU00169"/>
    </source>
</evidence>
<dbReference type="InterPro" id="IPR011006">
    <property type="entry name" value="CheY-like_superfamily"/>
</dbReference>
<keyword evidence="1 6" id="KW-0597">Phosphoprotein</keyword>
<accession>K9XSL9</accession>
<dbReference type="GO" id="GO:0000156">
    <property type="term" value="F:phosphorelay response regulator activity"/>
    <property type="evidence" value="ECO:0007669"/>
    <property type="project" value="TreeGrafter"/>
</dbReference>
<keyword evidence="9" id="KW-1185">Reference proteome</keyword>
<dbReference type="AlphaFoldDB" id="K9XSL9"/>
<feature type="domain" description="Response regulatory" evidence="7">
    <location>
        <begin position="7"/>
        <end position="128"/>
    </location>
</feature>
<keyword evidence="5" id="KW-0804">Transcription</keyword>
<protein>
    <submittedName>
        <fullName evidence="8">Response regulator receiver protein</fullName>
    </submittedName>
</protein>
<keyword evidence="2" id="KW-0902">Two-component regulatory system</keyword>
<dbReference type="InterPro" id="IPR001789">
    <property type="entry name" value="Sig_transdc_resp-reg_receiver"/>
</dbReference>
<evidence type="ECO:0000313" key="8">
    <source>
        <dbReference type="EMBL" id="AFZ35538.1"/>
    </source>
</evidence>
<evidence type="ECO:0000313" key="9">
    <source>
        <dbReference type="Proteomes" id="UP000010473"/>
    </source>
</evidence>
<dbReference type="CDD" id="cd00156">
    <property type="entry name" value="REC"/>
    <property type="match status" value="1"/>
</dbReference>
<evidence type="ECO:0000259" key="7">
    <source>
        <dbReference type="PROSITE" id="PS50110"/>
    </source>
</evidence>
<keyword evidence="3" id="KW-0805">Transcription regulation</keyword>
<dbReference type="GO" id="GO:0000976">
    <property type="term" value="F:transcription cis-regulatory region binding"/>
    <property type="evidence" value="ECO:0007669"/>
    <property type="project" value="TreeGrafter"/>
</dbReference>
<proteinExistence type="predicted"/>
<evidence type="ECO:0000256" key="1">
    <source>
        <dbReference type="ARBA" id="ARBA00022553"/>
    </source>
</evidence>
<dbReference type="PANTHER" id="PTHR48111">
    <property type="entry name" value="REGULATOR OF RPOS"/>
    <property type="match status" value="1"/>
</dbReference>
<dbReference type="SUPFAM" id="SSF52172">
    <property type="entry name" value="CheY-like"/>
    <property type="match status" value="1"/>
</dbReference>
<feature type="modified residue" description="4-aspartylphosphate" evidence="6">
    <location>
        <position position="63"/>
    </location>
</feature>
<dbReference type="GO" id="GO:0005829">
    <property type="term" value="C:cytosol"/>
    <property type="evidence" value="ECO:0007669"/>
    <property type="project" value="TreeGrafter"/>
</dbReference>
<dbReference type="KEGG" id="scs:Sta7437_1986"/>
<dbReference type="Gene3D" id="3.40.50.2300">
    <property type="match status" value="1"/>
</dbReference>
<dbReference type="Pfam" id="PF00072">
    <property type="entry name" value="Response_reg"/>
    <property type="match status" value="1"/>
</dbReference>
<organism evidence="8 9">
    <name type="scientific">Stanieria cyanosphaera (strain ATCC 29371 / PCC 7437)</name>
    <dbReference type="NCBI Taxonomy" id="111780"/>
    <lineage>
        <taxon>Bacteria</taxon>
        <taxon>Bacillati</taxon>
        <taxon>Cyanobacteriota</taxon>
        <taxon>Cyanophyceae</taxon>
        <taxon>Pleurocapsales</taxon>
        <taxon>Dermocarpellaceae</taxon>
        <taxon>Stanieria</taxon>
    </lineage>
</organism>
<evidence type="ECO:0000256" key="5">
    <source>
        <dbReference type="ARBA" id="ARBA00023163"/>
    </source>
</evidence>
<keyword evidence="4" id="KW-0238">DNA-binding</keyword>
<dbReference type="EMBL" id="CP003653">
    <property type="protein sequence ID" value="AFZ35538.1"/>
    <property type="molecule type" value="Genomic_DNA"/>
</dbReference>
<dbReference type="GO" id="GO:0006355">
    <property type="term" value="P:regulation of DNA-templated transcription"/>
    <property type="evidence" value="ECO:0007669"/>
    <property type="project" value="TreeGrafter"/>
</dbReference>
<sequence>MLNHPCRVLLVEDEPEDLEKLKTILTNARSASFRRGFNLTRAETLAEGKQLIAQAEFEVVILDLMLPDSRGLNTLREMQSLNSKVPIIVLTSIEDEIVAVKVLELGACGYLPKNVLAQNLLIYAIRTAIERKLQLAKFEEWQKQQPAQEIALLENFLNEQLLSSESLHKKMPDIVAEIKEHYHDLLDRFVEQKLYQVQYQIACQIDVLVEQLGYLQATPRDLVEVHSAILKQKQATLGHRQAMTYTIEGRYLLLEMMGKLAAYYRKYYIGLNKINLAQNYNNEVSRSNQISNT</sequence>
<dbReference type="PROSITE" id="PS50110">
    <property type="entry name" value="RESPONSE_REGULATORY"/>
    <property type="match status" value="1"/>
</dbReference>
<dbReference type="InterPro" id="IPR039420">
    <property type="entry name" value="WalR-like"/>
</dbReference>
<evidence type="ECO:0000256" key="2">
    <source>
        <dbReference type="ARBA" id="ARBA00023012"/>
    </source>
</evidence>
<dbReference type="RefSeq" id="WP_015193209.1">
    <property type="nucleotide sequence ID" value="NC_019748.1"/>
</dbReference>
<name>K9XSL9_STAC7</name>
<dbReference type="STRING" id="111780.Sta7437_1986"/>
<dbReference type="OrthoDB" id="456622at2"/>
<evidence type="ECO:0000256" key="4">
    <source>
        <dbReference type="ARBA" id="ARBA00023125"/>
    </source>
</evidence>